<keyword evidence="3" id="KW-1185">Reference proteome</keyword>
<dbReference type="PANTHER" id="PTHR43252:SF7">
    <property type="entry name" value="TRANSCRIPTIONAL REGULATOR YQJI"/>
    <property type="match status" value="1"/>
</dbReference>
<proteinExistence type="predicted"/>
<dbReference type="PANTHER" id="PTHR43252">
    <property type="entry name" value="TRANSCRIPTIONAL REGULATOR YQJI"/>
    <property type="match status" value="1"/>
</dbReference>
<feature type="domain" description="Transcription regulator PadR N-terminal" evidence="1">
    <location>
        <begin position="15"/>
        <end position="88"/>
    </location>
</feature>
<dbReference type="RefSeq" id="WP_093833137.1">
    <property type="nucleotide sequence ID" value="NZ_FOLQ01000021.1"/>
</dbReference>
<reference evidence="2 3" key="1">
    <citation type="submission" date="2016-10" db="EMBL/GenBank/DDBJ databases">
        <authorList>
            <person name="de Groot N.N."/>
        </authorList>
    </citation>
    <scope>NUCLEOTIDE SEQUENCE [LARGE SCALE GENOMIC DNA]</scope>
    <source>
        <strain evidence="2 3">DSM 26130</strain>
    </source>
</reference>
<evidence type="ECO:0000313" key="3">
    <source>
        <dbReference type="Proteomes" id="UP000198598"/>
    </source>
</evidence>
<sequence length="113" mass="12670">MYSKELLKGTLKPLILKILSDKEEMYGYQIVQTLKEVTGGQILVREGSLYPILHSLKAEGILSCRSVFLGERERKYYSITEPGKASVKAALEELKNFVELLQSVITPLPSTIP</sequence>
<dbReference type="Gene3D" id="1.10.10.10">
    <property type="entry name" value="Winged helix-like DNA-binding domain superfamily/Winged helix DNA-binding domain"/>
    <property type="match status" value="1"/>
</dbReference>
<dbReference type="InterPro" id="IPR036388">
    <property type="entry name" value="WH-like_DNA-bd_sf"/>
</dbReference>
<dbReference type="SUPFAM" id="SSF46785">
    <property type="entry name" value="Winged helix' DNA-binding domain"/>
    <property type="match status" value="1"/>
</dbReference>
<dbReference type="Pfam" id="PF03551">
    <property type="entry name" value="PadR"/>
    <property type="match status" value="1"/>
</dbReference>
<dbReference type="Proteomes" id="UP000198598">
    <property type="component" value="Unassembled WGS sequence"/>
</dbReference>
<dbReference type="InterPro" id="IPR036390">
    <property type="entry name" value="WH_DNA-bd_sf"/>
</dbReference>
<protein>
    <submittedName>
        <fullName evidence="2">Transcriptional regulator, PadR family</fullName>
    </submittedName>
</protein>
<dbReference type="InterPro" id="IPR005149">
    <property type="entry name" value="Tscrpt_reg_PadR_N"/>
</dbReference>
<dbReference type="AlphaFoldDB" id="A0A1I2E6Y2"/>
<gene>
    <name evidence="2" type="ORF">SAMN05216167_12149</name>
</gene>
<evidence type="ECO:0000259" key="1">
    <source>
        <dbReference type="Pfam" id="PF03551"/>
    </source>
</evidence>
<accession>A0A1I2E6Y2</accession>
<name>A0A1I2E6Y2_9BACT</name>
<evidence type="ECO:0000313" key="2">
    <source>
        <dbReference type="EMBL" id="SFE88734.1"/>
    </source>
</evidence>
<dbReference type="EMBL" id="FOLQ01000021">
    <property type="protein sequence ID" value="SFE88734.1"/>
    <property type="molecule type" value="Genomic_DNA"/>
</dbReference>
<dbReference type="STRING" id="662367.SAMN05216167_12149"/>
<organism evidence="2 3">
    <name type="scientific">Spirosoma endophyticum</name>
    <dbReference type="NCBI Taxonomy" id="662367"/>
    <lineage>
        <taxon>Bacteria</taxon>
        <taxon>Pseudomonadati</taxon>
        <taxon>Bacteroidota</taxon>
        <taxon>Cytophagia</taxon>
        <taxon>Cytophagales</taxon>
        <taxon>Cytophagaceae</taxon>
        <taxon>Spirosoma</taxon>
    </lineage>
</organism>
<dbReference type="OrthoDB" id="9808017at2"/>